<evidence type="ECO:0000256" key="6">
    <source>
        <dbReference type="ARBA" id="ARBA00022723"/>
    </source>
</evidence>
<keyword evidence="9 16" id="KW-0805">Transcription regulation</keyword>
<name>A0AAU7E2G4_9PAPI</name>
<dbReference type="GO" id="GO:0042025">
    <property type="term" value="C:host cell nucleus"/>
    <property type="evidence" value="ECO:0007669"/>
    <property type="project" value="UniProtKB-SubCell"/>
</dbReference>
<keyword evidence="8 16" id="KW-0862">Zinc</keyword>
<dbReference type="GO" id="GO:0003677">
    <property type="term" value="F:DNA binding"/>
    <property type="evidence" value="ECO:0007669"/>
    <property type="project" value="UniProtKB-UniRule"/>
</dbReference>
<sequence length="144" mass="16159">MDTQPETINALCALYRVTPDSIELTCISCDRHLDVQEKYRFAVRDIKLVYKEGIPYARCSCCTRAAARLERDNAPSLVPLSLDEIELLEGRSIAQVSLRCTLCLKTLGATEKEAYRRGHFFAIALGPKTYRAVCRLCMVPEGQA</sequence>
<evidence type="ECO:0000313" key="18">
    <source>
        <dbReference type="EMBL" id="XBH24133.1"/>
    </source>
</evidence>
<dbReference type="GO" id="GO:0052170">
    <property type="term" value="P:symbiont-mediated suppression of host innate immune response"/>
    <property type="evidence" value="ECO:0007669"/>
    <property type="project" value="UniProtKB-KW"/>
</dbReference>
<dbReference type="Pfam" id="PF00518">
    <property type="entry name" value="E6"/>
    <property type="match status" value="1"/>
</dbReference>
<comment type="similarity">
    <text evidence="1 16 17">Belongs to the papillomaviridae E6 protein family.</text>
</comment>
<dbReference type="GO" id="GO:0030430">
    <property type="term" value="C:host cell cytoplasm"/>
    <property type="evidence" value="ECO:0007669"/>
    <property type="project" value="UniProtKB-SubCell"/>
</dbReference>
<evidence type="ECO:0000256" key="7">
    <source>
        <dbReference type="ARBA" id="ARBA00022771"/>
    </source>
</evidence>
<evidence type="ECO:0000256" key="8">
    <source>
        <dbReference type="ARBA" id="ARBA00022833"/>
    </source>
</evidence>
<evidence type="ECO:0000256" key="4">
    <source>
        <dbReference type="ARBA" id="ARBA00022581"/>
    </source>
</evidence>
<dbReference type="InterPro" id="IPR001334">
    <property type="entry name" value="E6"/>
</dbReference>
<evidence type="ECO:0000256" key="9">
    <source>
        <dbReference type="ARBA" id="ARBA00023015"/>
    </source>
</evidence>
<evidence type="ECO:0000256" key="12">
    <source>
        <dbReference type="ARBA" id="ARBA00023163"/>
    </source>
</evidence>
<keyword evidence="3 16" id="KW-1048">Host nucleus</keyword>
<comment type="function">
    <text evidence="16">Plays a major role in the induction and maintenance of cellular transformation. E6 associates with host UBE3A/E6-AP ubiquitin-protein ligase and modulates its activity. Protects host keratinocytes from apoptosis by mediating the degradation of host BAK1. May also inhibit host immune response.</text>
</comment>
<keyword evidence="15 16" id="KW-1119">Modulation of host cell apoptosis by virus</keyword>
<keyword evidence="11 16" id="KW-0010">Activator</keyword>
<evidence type="ECO:0000256" key="17">
    <source>
        <dbReference type="RuleBase" id="RU363123"/>
    </source>
</evidence>
<accession>A0AAU7E2G4</accession>
<reference evidence="18" key="1">
    <citation type="journal article" date="2024" name="Microbiome">
        <title>Substantial viral diversity in bats and rodents from East Africa: insights into evolution, recombination, and cocirculation.</title>
        <authorList>
            <person name="Wang D."/>
            <person name="Yang X."/>
            <person name="Ren Z."/>
            <person name="Hu B."/>
            <person name="Zhao H."/>
            <person name="Yang K."/>
            <person name="Shi P."/>
            <person name="Zhang Z."/>
            <person name="Feng Q."/>
            <person name="Nawenja C.V."/>
            <person name="Obanda V."/>
            <person name="Robert K."/>
            <person name="Nalikka B."/>
            <person name="Waruhiu C.N."/>
            <person name="Ochola G.O."/>
            <person name="Onyuok S.O."/>
            <person name="Ochieng H."/>
            <person name="Li B."/>
            <person name="Zhu Y."/>
            <person name="Si H."/>
            <person name="Yin J."/>
            <person name="Kristiansen K."/>
            <person name="Jin X."/>
            <person name="Xu X."/>
            <person name="Xiao M."/>
            <person name="Agwanda B."/>
            <person name="Ommeh S."/>
            <person name="Li J."/>
            <person name="Shi Z.L."/>
        </authorList>
    </citation>
    <scope>NUCLEOTIDE SEQUENCE</scope>
    <source>
        <strain evidence="18">7A/Kenya/BAT613/2015</strain>
    </source>
</reference>
<evidence type="ECO:0000256" key="16">
    <source>
        <dbReference type="HAMAP-Rule" id="MF_04006"/>
    </source>
</evidence>
<keyword evidence="4 16" id="KW-0945">Host-virus interaction</keyword>
<dbReference type="Gene3D" id="3.30.240.40">
    <property type="entry name" value="E6 early regulatory protein"/>
    <property type="match status" value="2"/>
</dbReference>
<evidence type="ECO:0000256" key="15">
    <source>
        <dbReference type="ARBA" id="ARBA00023323"/>
    </source>
</evidence>
<dbReference type="EMBL" id="PP711994">
    <property type="protein sequence ID" value="XBH24133.1"/>
    <property type="molecule type" value="Genomic_DNA"/>
</dbReference>
<keyword evidence="6 16" id="KW-0479">Metal-binding</keyword>
<evidence type="ECO:0000256" key="11">
    <source>
        <dbReference type="ARBA" id="ARBA00023159"/>
    </source>
</evidence>
<keyword evidence="14 16" id="KW-0899">Viral immunoevasion</keyword>
<evidence type="ECO:0000256" key="2">
    <source>
        <dbReference type="ARBA" id="ARBA00022518"/>
    </source>
</evidence>
<dbReference type="HAMAP" id="MF_04006">
    <property type="entry name" value="HPV_E6"/>
    <property type="match status" value="1"/>
</dbReference>
<protein>
    <recommendedName>
        <fullName evidence="16 17">Protein E6</fullName>
    </recommendedName>
</protein>
<organism evidence="18">
    <name type="scientific">Eidolon bat papillomavirus</name>
    <dbReference type="NCBI Taxonomy" id="3141875"/>
    <lineage>
        <taxon>Viruses</taxon>
        <taxon>Monodnaviria</taxon>
        <taxon>Shotokuvirae</taxon>
        <taxon>Cossaviricota</taxon>
        <taxon>Papovaviricetes</taxon>
        <taxon>Zurhausenvirales</taxon>
        <taxon>Papillomaviridae</taxon>
    </lineage>
</organism>
<dbReference type="GO" id="GO:0008270">
    <property type="term" value="F:zinc ion binding"/>
    <property type="evidence" value="ECO:0007669"/>
    <property type="project" value="UniProtKB-KW"/>
</dbReference>
<comment type="caution">
    <text evidence="16">Lacks conserved residue(s) required for the propagation of feature annotation.</text>
</comment>
<evidence type="ECO:0000256" key="13">
    <source>
        <dbReference type="ARBA" id="ARBA00023200"/>
    </source>
</evidence>
<comment type="subunit">
    <text evidence="16">Forms homodimers. Interacts with ubiquitin-protein ligase UBE3A/E6-AP; this interaction stimulates UBE3A ubiquitin activity. Interacts with host BAK1.</text>
</comment>
<reference evidence="18" key="2">
    <citation type="submission" date="2024-02" db="EMBL/GenBank/DDBJ databases">
        <authorList>
            <person name="Hu B."/>
        </authorList>
    </citation>
    <scope>NUCLEOTIDE SEQUENCE</scope>
    <source>
        <strain evidence="18">7A/Kenya/BAT613/2015</strain>
    </source>
</reference>
<dbReference type="InterPro" id="IPR038575">
    <property type="entry name" value="E6_sf"/>
</dbReference>
<proteinExistence type="inferred from homology"/>
<evidence type="ECO:0000256" key="5">
    <source>
        <dbReference type="ARBA" id="ARBA00022632"/>
    </source>
</evidence>
<keyword evidence="5 16" id="KW-1090">Inhibition of host innate immune response by virus</keyword>
<evidence type="ECO:0000256" key="1">
    <source>
        <dbReference type="ARBA" id="ARBA00006346"/>
    </source>
</evidence>
<keyword evidence="10 16" id="KW-0238">DNA-binding</keyword>
<keyword evidence="7 16" id="KW-0863">Zinc-finger</keyword>
<dbReference type="SUPFAM" id="SSF161229">
    <property type="entry name" value="E6 C-terminal domain-like"/>
    <property type="match status" value="2"/>
</dbReference>
<dbReference type="GO" id="GO:0006351">
    <property type="term" value="P:DNA-templated transcription"/>
    <property type="evidence" value="ECO:0007669"/>
    <property type="project" value="UniProtKB-UniRule"/>
</dbReference>
<feature type="zinc finger region" evidence="16">
    <location>
        <begin position="26"/>
        <end position="62"/>
    </location>
</feature>
<keyword evidence="2 16" id="KW-0244">Early protein</keyword>
<evidence type="ECO:0000256" key="14">
    <source>
        <dbReference type="ARBA" id="ARBA00023280"/>
    </source>
</evidence>
<dbReference type="GO" id="GO:0052150">
    <property type="term" value="P:symbiont-mediated perturbation of host apoptosis"/>
    <property type="evidence" value="ECO:0007669"/>
    <property type="project" value="UniProtKB-KW"/>
</dbReference>
<dbReference type="GO" id="GO:0039648">
    <property type="term" value="P:symbiont-mediated perturbation of host ubiquitin-like protein modification"/>
    <property type="evidence" value="ECO:0007669"/>
    <property type="project" value="UniProtKB-UniRule"/>
</dbReference>
<keyword evidence="12 16" id="KW-0804">Transcription</keyword>
<keyword evidence="13 16" id="KW-1035">Host cytoplasm</keyword>
<dbReference type="GO" id="GO:0006355">
    <property type="term" value="P:regulation of DNA-templated transcription"/>
    <property type="evidence" value="ECO:0007669"/>
    <property type="project" value="UniProtKB-UniRule"/>
</dbReference>
<evidence type="ECO:0000256" key="10">
    <source>
        <dbReference type="ARBA" id="ARBA00023125"/>
    </source>
</evidence>
<dbReference type="GO" id="GO:0039502">
    <property type="term" value="P:symbiont-mediated suppression of host type I interferon-mediated signaling pathway"/>
    <property type="evidence" value="ECO:0007669"/>
    <property type="project" value="UniProtKB-UniRule"/>
</dbReference>
<evidence type="ECO:0000256" key="3">
    <source>
        <dbReference type="ARBA" id="ARBA00022562"/>
    </source>
</evidence>
<comment type="subcellular location">
    <subcellularLocation>
        <location evidence="16 17">Host cytoplasm</location>
    </subcellularLocation>
    <subcellularLocation>
        <location evidence="16 17">Host nucleus</location>
    </subcellularLocation>
</comment>
<gene>
    <name evidence="16" type="primary">E6</name>
</gene>